<name>A0A392RRW9_9FABA</name>
<keyword evidence="1" id="KW-0378">Hydrolase</keyword>
<keyword evidence="1" id="KW-0255">Endonuclease</keyword>
<organism evidence="1 2">
    <name type="scientific">Trifolium medium</name>
    <dbReference type="NCBI Taxonomy" id="97028"/>
    <lineage>
        <taxon>Eukaryota</taxon>
        <taxon>Viridiplantae</taxon>
        <taxon>Streptophyta</taxon>
        <taxon>Embryophyta</taxon>
        <taxon>Tracheophyta</taxon>
        <taxon>Spermatophyta</taxon>
        <taxon>Magnoliopsida</taxon>
        <taxon>eudicotyledons</taxon>
        <taxon>Gunneridae</taxon>
        <taxon>Pentapetalae</taxon>
        <taxon>rosids</taxon>
        <taxon>fabids</taxon>
        <taxon>Fabales</taxon>
        <taxon>Fabaceae</taxon>
        <taxon>Papilionoideae</taxon>
        <taxon>50 kb inversion clade</taxon>
        <taxon>NPAAA clade</taxon>
        <taxon>Hologalegina</taxon>
        <taxon>IRL clade</taxon>
        <taxon>Trifolieae</taxon>
        <taxon>Trifolium</taxon>
    </lineage>
</organism>
<evidence type="ECO:0000313" key="1">
    <source>
        <dbReference type="EMBL" id="MCI38844.1"/>
    </source>
</evidence>
<dbReference type="Proteomes" id="UP000265520">
    <property type="component" value="Unassembled WGS sequence"/>
</dbReference>
<dbReference type="GO" id="GO:0004519">
    <property type="term" value="F:endonuclease activity"/>
    <property type="evidence" value="ECO:0007669"/>
    <property type="project" value="UniProtKB-KW"/>
</dbReference>
<keyword evidence="2" id="KW-1185">Reference proteome</keyword>
<dbReference type="AlphaFoldDB" id="A0A392RRW9"/>
<dbReference type="GO" id="GO:0004527">
    <property type="term" value="F:exonuclease activity"/>
    <property type="evidence" value="ECO:0007669"/>
    <property type="project" value="UniProtKB-KW"/>
</dbReference>
<keyword evidence="1" id="KW-0540">Nuclease</keyword>
<sequence>SLSRVHASICWQQSRLLWLCEGDANSKYFHSVLAGRRRQNALSVIMVDGEQVEGVQPVR</sequence>
<evidence type="ECO:0000313" key="2">
    <source>
        <dbReference type="Proteomes" id="UP000265520"/>
    </source>
</evidence>
<feature type="non-terminal residue" evidence="1">
    <location>
        <position position="1"/>
    </location>
</feature>
<accession>A0A392RRW9</accession>
<keyword evidence="1" id="KW-0269">Exonuclease</keyword>
<reference evidence="1 2" key="1">
    <citation type="journal article" date="2018" name="Front. Plant Sci.">
        <title>Red Clover (Trifolium pratense) and Zigzag Clover (T. medium) - A Picture of Genomic Similarities and Differences.</title>
        <authorList>
            <person name="Dluhosova J."/>
            <person name="Istvanek J."/>
            <person name="Nedelnik J."/>
            <person name="Repkova J."/>
        </authorList>
    </citation>
    <scope>NUCLEOTIDE SEQUENCE [LARGE SCALE GENOMIC DNA]</scope>
    <source>
        <strain evidence="2">cv. 10/8</strain>
        <tissue evidence="1">Leaf</tissue>
    </source>
</reference>
<protein>
    <submittedName>
        <fullName evidence="1">Endonuclease/exonuclease/phosphatase family protein</fullName>
    </submittedName>
</protein>
<comment type="caution">
    <text evidence="1">The sequence shown here is derived from an EMBL/GenBank/DDBJ whole genome shotgun (WGS) entry which is preliminary data.</text>
</comment>
<dbReference type="EMBL" id="LXQA010260631">
    <property type="protein sequence ID" value="MCI38844.1"/>
    <property type="molecule type" value="Genomic_DNA"/>
</dbReference>
<proteinExistence type="predicted"/>